<keyword evidence="4" id="KW-0539">Nucleus</keyword>
<feature type="domain" description="SANT" evidence="7">
    <location>
        <begin position="241"/>
        <end position="286"/>
    </location>
</feature>
<dbReference type="OrthoDB" id="2143914at2759"/>
<dbReference type="Pfam" id="PF13921">
    <property type="entry name" value="Myb_DNA-bind_6"/>
    <property type="match status" value="1"/>
</dbReference>
<evidence type="ECO:0000259" key="6">
    <source>
        <dbReference type="PROSITE" id="PS50090"/>
    </source>
</evidence>
<dbReference type="Proteomes" id="UP000054524">
    <property type="component" value="Unassembled WGS sequence"/>
</dbReference>
<dbReference type="AlphaFoldDB" id="H8ZDG9"/>
<dbReference type="InterPro" id="IPR009057">
    <property type="entry name" value="Homeodomain-like_sf"/>
</dbReference>
<dbReference type="PANTHER" id="PTHR46621">
    <property type="entry name" value="SNRNA-ACTIVATING PROTEIN COMPLEX SUBUNIT 4"/>
    <property type="match status" value="1"/>
</dbReference>
<feature type="domain" description="HTH myb-type" evidence="8">
    <location>
        <begin position="186"/>
        <end position="237"/>
    </location>
</feature>
<feature type="domain" description="HTH myb-type" evidence="8">
    <location>
        <begin position="296"/>
        <end position="345"/>
    </location>
</feature>
<accession>H8ZDG9</accession>
<sequence>MDEDLLLSFSDEMSSGVQEVAIIKRNKDLQNRLHEEYLDLMSKLDVLGIMRKQLLEYKKKTKKKTQTESLKKSSSYAPANNPEQNVDLTAEAQRVLSQINAFFIAERVFLPEVKSKVWGVLSKEIEKPVQECMRLWYHPQNPAYRQDKFQPEEDNEIRKHRGDWSEICKTVRRAPISVYSRYLELQKSRPTSQWTEEEDQHLAELVQSEGKKSWTEIAVHFKNKTSRQCMYRYKRVLNPEIRHGRWTEEENRALLKGVSKCKKGNWREVCKYVPTRTQFQCRERYIYYLDPAKNSQPWSPEEDEKLLKAVEKSEKHVWRQISKELTDRTDRQCRIRYYQINRKTDKE</sequence>
<dbReference type="PROSITE" id="PS51294">
    <property type="entry name" value="HTH_MYB"/>
    <property type="match status" value="3"/>
</dbReference>
<dbReference type="InterPro" id="IPR017884">
    <property type="entry name" value="SANT_dom"/>
</dbReference>
<protein>
    <recommendedName>
        <fullName evidence="12">snRNA-activating protein complex subunit 4</fullName>
    </recommendedName>
</protein>
<feature type="region of interest" description="Disordered" evidence="5">
    <location>
        <begin position="63"/>
        <end position="83"/>
    </location>
</feature>
<evidence type="ECO:0000256" key="4">
    <source>
        <dbReference type="ARBA" id="ARBA00023242"/>
    </source>
</evidence>
<dbReference type="GO" id="GO:0000978">
    <property type="term" value="F:RNA polymerase II cis-regulatory region sequence-specific DNA binding"/>
    <property type="evidence" value="ECO:0007669"/>
    <property type="project" value="TreeGrafter"/>
</dbReference>
<dbReference type="GO" id="GO:0001006">
    <property type="term" value="F:RNA polymerase III type 3 promoter sequence-specific DNA binding"/>
    <property type="evidence" value="ECO:0007669"/>
    <property type="project" value="TreeGrafter"/>
</dbReference>
<proteinExistence type="predicted"/>
<feature type="domain" description="Myb-like" evidence="6">
    <location>
        <begin position="238"/>
        <end position="289"/>
    </location>
</feature>
<keyword evidence="1" id="KW-0805">Transcription regulation</keyword>
<reference evidence="10 11" key="3">
    <citation type="journal article" date="2014" name="Genome Announc.">
        <title>Genome Sequence of the Microsporidian Species Nematocida sp1 Strain ERTm6 (ATCC PRA-372).</title>
        <authorList>
            <person name="Bakowski M.A."/>
            <person name="Priest M."/>
            <person name="Young S."/>
            <person name="Cuomo C.A."/>
            <person name="Troemel E.R."/>
        </authorList>
    </citation>
    <scope>NUCLEOTIDE SEQUENCE [LARGE SCALE GENOMIC DNA]</scope>
    <source>
        <strain evidence="10 11">ERTm6</strain>
    </source>
</reference>
<evidence type="ECO:0000259" key="7">
    <source>
        <dbReference type="PROSITE" id="PS51293"/>
    </source>
</evidence>
<feature type="domain" description="HTH myb-type" evidence="8">
    <location>
        <begin position="238"/>
        <end position="293"/>
    </location>
</feature>
<name>H8ZDG9_NEMA1</name>
<keyword evidence="2" id="KW-0238">DNA-binding</keyword>
<evidence type="ECO:0000313" key="9">
    <source>
        <dbReference type="EMBL" id="EHY65194.1"/>
    </source>
</evidence>
<dbReference type="Pfam" id="PF00249">
    <property type="entry name" value="Myb_DNA-binding"/>
    <property type="match status" value="1"/>
</dbReference>
<evidence type="ECO:0000313" key="11">
    <source>
        <dbReference type="Proteomes" id="UP000054524"/>
    </source>
</evidence>
<dbReference type="GO" id="GO:0019185">
    <property type="term" value="C:snRNA-activating protein complex"/>
    <property type="evidence" value="ECO:0007669"/>
    <property type="project" value="TreeGrafter"/>
</dbReference>
<feature type="domain" description="Myb-like" evidence="6">
    <location>
        <begin position="290"/>
        <end position="341"/>
    </location>
</feature>
<accession>A0A086J4V8</accession>
<keyword evidence="3" id="KW-0804">Transcription</keyword>
<dbReference type="STRING" id="944018.H8ZDG9"/>
<dbReference type="PANTHER" id="PTHR46621:SF1">
    <property type="entry name" value="SNRNA-ACTIVATING PROTEIN COMPLEX SUBUNIT 4"/>
    <property type="match status" value="1"/>
</dbReference>
<dbReference type="GO" id="GO:0042796">
    <property type="term" value="P:snRNA transcription by RNA polymerase III"/>
    <property type="evidence" value="ECO:0007669"/>
    <property type="project" value="TreeGrafter"/>
</dbReference>
<dbReference type="PROSITE" id="PS50090">
    <property type="entry name" value="MYB_LIKE"/>
    <property type="match status" value="3"/>
</dbReference>
<evidence type="ECO:0000256" key="2">
    <source>
        <dbReference type="ARBA" id="ARBA00023125"/>
    </source>
</evidence>
<dbReference type="EMBL" id="JH604636">
    <property type="protein sequence ID" value="EHY65194.1"/>
    <property type="molecule type" value="Genomic_DNA"/>
</dbReference>
<reference evidence="10" key="2">
    <citation type="submission" date="2012-10" db="EMBL/GenBank/DDBJ databases">
        <authorList>
            <consortium name="The Broad Institute Genome Sequencing Platform"/>
            <consortium name="The Broad Institute Genome Sequencing Center for Infectious Disease"/>
            <person name="Cuomo C."/>
            <person name="Troemel E."/>
            <person name="Walker B."/>
            <person name="Young S.K."/>
            <person name="Zeng Q."/>
            <person name="Gargeya S."/>
            <person name="Fitzgerald M."/>
            <person name="Haas B."/>
            <person name="Abouelleil A."/>
            <person name="Alvarado L."/>
            <person name="Arachchi H.M."/>
            <person name="Berlin A.M."/>
            <person name="Chapman S.B."/>
            <person name="Goldberg J."/>
            <person name="Griggs A."/>
            <person name="Gujja S."/>
            <person name="Hansen M."/>
            <person name="Howarth C."/>
            <person name="Imamovic A."/>
            <person name="Larimer J."/>
            <person name="McCowan C."/>
            <person name="Murphy C."/>
            <person name="Neiman D."/>
            <person name="Pearson M."/>
            <person name="Priest M."/>
            <person name="Roberts A."/>
            <person name="Saif S."/>
            <person name="Shea T."/>
            <person name="Sisk P."/>
            <person name="Sykes S."/>
            <person name="Wortman J."/>
            <person name="Nusbaum C."/>
            <person name="Birren B."/>
        </authorList>
    </citation>
    <scope>NUCLEOTIDE SEQUENCE</scope>
    <source>
        <strain evidence="10">ERTm6</strain>
    </source>
</reference>
<dbReference type="InterPro" id="IPR051575">
    <property type="entry name" value="Myb-like_DNA-bd"/>
</dbReference>
<organism evidence="9">
    <name type="scientific">Nematocida ausubeli (strain ATCC PRA-371 / ERTm2)</name>
    <name type="common">Nematode killer fungus</name>
    <dbReference type="NCBI Taxonomy" id="1913371"/>
    <lineage>
        <taxon>Eukaryota</taxon>
        <taxon>Fungi</taxon>
        <taxon>Fungi incertae sedis</taxon>
        <taxon>Microsporidia</taxon>
        <taxon>Nematocida</taxon>
    </lineage>
</organism>
<dbReference type="InterPro" id="IPR017930">
    <property type="entry name" value="Myb_dom"/>
</dbReference>
<dbReference type="SMART" id="SM00717">
    <property type="entry name" value="SANT"/>
    <property type="match status" value="4"/>
</dbReference>
<reference evidence="9" key="1">
    <citation type="submission" date="2011-03" db="EMBL/GenBank/DDBJ databases">
        <title>The Genome Sequence of Nematocida sp1 strain ERTm2.</title>
        <authorList>
            <consortium name="The Broad Institute Genome Sequencing Platform"/>
            <consortium name="The Broad Institute Genome Sequencing Center for Infectious Disease"/>
            <person name="Cuomo C."/>
            <person name="Troemel E."/>
            <person name="Young S.K."/>
            <person name="Zeng Q."/>
            <person name="Gargeya S."/>
            <person name="Fitzgerald M."/>
            <person name="Haas B."/>
            <person name="Abouelleil A."/>
            <person name="Alvarado L."/>
            <person name="Arachchi H.M."/>
            <person name="Berlin A."/>
            <person name="Brown A."/>
            <person name="Chapman S.B."/>
            <person name="Chen Z."/>
            <person name="Dunbar C."/>
            <person name="Freedman E."/>
            <person name="Gearin G."/>
            <person name="Gellesch M."/>
            <person name="Goldberg J."/>
            <person name="Griggs A."/>
            <person name="Gujja S."/>
            <person name="Heilman E.R."/>
            <person name="Heiman D."/>
            <person name="Howarth C."/>
            <person name="Larson L."/>
            <person name="Lui A."/>
            <person name="MacDonald P.J.P."/>
            <person name="Mehta T."/>
            <person name="Montmayeur A."/>
            <person name="Murphy C."/>
            <person name="Neiman D."/>
            <person name="Pearson M."/>
            <person name="Priest M."/>
            <person name="Roberts A."/>
            <person name="Saif S."/>
            <person name="Shea T."/>
            <person name="Shenoy N."/>
            <person name="Sisk P."/>
            <person name="Stolte C."/>
            <person name="Sykes S."/>
            <person name="White J."/>
            <person name="Yandava C."/>
            <person name="Wortman J."/>
            <person name="Nusbaum C."/>
            <person name="Birren B."/>
        </authorList>
    </citation>
    <scope>NUCLEOTIDE SEQUENCE</scope>
    <source>
        <strain evidence="9">ERTm2</strain>
    </source>
</reference>
<dbReference type="SUPFAM" id="SSF46689">
    <property type="entry name" value="Homeodomain-like"/>
    <property type="match status" value="2"/>
</dbReference>
<evidence type="ECO:0000256" key="5">
    <source>
        <dbReference type="SAM" id="MobiDB-lite"/>
    </source>
</evidence>
<evidence type="ECO:0000256" key="3">
    <source>
        <dbReference type="ARBA" id="ARBA00023163"/>
    </source>
</evidence>
<dbReference type="EMBL" id="AKIJ01000001">
    <property type="protein sequence ID" value="KFG27176.1"/>
    <property type="molecule type" value="Genomic_DNA"/>
</dbReference>
<dbReference type="Proteomes" id="UP000005622">
    <property type="component" value="Unassembled WGS sequence"/>
</dbReference>
<evidence type="ECO:0000313" key="10">
    <source>
        <dbReference type="EMBL" id="KFG27176.1"/>
    </source>
</evidence>
<dbReference type="InterPro" id="IPR001005">
    <property type="entry name" value="SANT/Myb"/>
</dbReference>
<evidence type="ECO:0000259" key="8">
    <source>
        <dbReference type="PROSITE" id="PS51294"/>
    </source>
</evidence>
<dbReference type="HOGENOM" id="CLU_787756_0_0_1"/>
<gene>
    <name evidence="9" type="ORF">NERG_01640</name>
    <name evidence="10" type="ORF">NESG_00252</name>
</gene>
<keyword evidence="11" id="KW-1185">Reference proteome</keyword>
<dbReference type="GO" id="GO:0042795">
    <property type="term" value="P:snRNA transcription by RNA polymerase II"/>
    <property type="evidence" value="ECO:0007669"/>
    <property type="project" value="TreeGrafter"/>
</dbReference>
<feature type="domain" description="Myb-like" evidence="6">
    <location>
        <begin position="186"/>
        <end position="237"/>
    </location>
</feature>
<evidence type="ECO:0000256" key="1">
    <source>
        <dbReference type="ARBA" id="ARBA00023015"/>
    </source>
</evidence>
<dbReference type="PROSITE" id="PS51293">
    <property type="entry name" value="SANT"/>
    <property type="match status" value="1"/>
</dbReference>
<evidence type="ECO:0008006" key="12">
    <source>
        <dbReference type="Google" id="ProtNLM"/>
    </source>
</evidence>
<dbReference type="CDD" id="cd00167">
    <property type="entry name" value="SANT"/>
    <property type="match status" value="3"/>
</dbReference>
<dbReference type="Gene3D" id="1.10.10.60">
    <property type="entry name" value="Homeodomain-like"/>
    <property type="match status" value="3"/>
</dbReference>